<evidence type="ECO:0008006" key="5">
    <source>
        <dbReference type="Google" id="ProtNLM"/>
    </source>
</evidence>
<dbReference type="SUPFAM" id="SSF53850">
    <property type="entry name" value="Periplasmic binding protein-like II"/>
    <property type="match status" value="1"/>
</dbReference>
<organism evidence="3 4">
    <name type="scientific">Cupriavidus respiraculi</name>
    <dbReference type="NCBI Taxonomy" id="195930"/>
    <lineage>
        <taxon>Bacteria</taxon>
        <taxon>Pseudomonadati</taxon>
        <taxon>Pseudomonadota</taxon>
        <taxon>Betaproteobacteria</taxon>
        <taxon>Burkholderiales</taxon>
        <taxon>Burkholderiaceae</taxon>
        <taxon>Cupriavidus</taxon>
    </lineage>
</organism>
<gene>
    <name evidence="3" type="ORF">LMG21510_02938</name>
</gene>
<accession>A0ABM8X6X4</accession>
<evidence type="ECO:0000313" key="3">
    <source>
        <dbReference type="EMBL" id="CAG9175707.1"/>
    </source>
</evidence>
<evidence type="ECO:0000256" key="2">
    <source>
        <dbReference type="SAM" id="SignalP"/>
    </source>
</evidence>
<name>A0ABM8X6X4_9BURK</name>
<dbReference type="EMBL" id="CAJZAH010000002">
    <property type="protein sequence ID" value="CAG9175707.1"/>
    <property type="molecule type" value="Genomic_DNA"/>
</dbReference>
<dbReference type="RefSeq" id="WP_224042405.1">
    <property type="nucleotide sequence ID" value="NZ_CAJZAH010000002.1"/>
</dbReference>
<dbReference type="Pfam" id="PF03401">
    <property type="entry name" value="TctC"/>
    <property type="match status" value="1"/>
</dbReference>
<keyword evidence="4" id="KW-1185">Reference proteome</keyword>
<evidence type="ECO:0000256" key="1">
    <source>
        <dbReference type="ARBA" id="ARBA00006987"/>
    </source>
</evidence>
<comment type="caution">
    <text evidence="3">The sequence shown here is derived from an EMBL/GenBank/DDBJ whole genome shotgun (WGS) entry which is preliminary data.</text>
</comment>
<dbReference type="InterPro" id="IPR005064">
    <property type="entry name" value="BUG"/>
</dbReference>
<dbReference type="Proteomes" id="UP000721236">
    <property type="component" value="Unassembled WGS sequence"/>
</dbReference>
<dbReference type="PIRSF" id="PIRSF017082">
    <property type="entry name" value="YflP"/>
    <property type="match status" value="1"/>
</dbReference>
<sequence length="336" mass="35520">MSNQHANRFIRRPRHAALAAAIVAAAALAPSASALAQDNWPQKPVTIIVPFPAGGMTDVLARRIARDMQTQFKQSFVVENRAGASGQIGTEMAARATPDGYTLLVSATHHVINPAVRAKLPYDAAKDFTPIALLATTPNLLVVNNNVPASNLPEFLTYAKKQKEGLSYGSSSIGGATHMSGELLKLMTKAPIVHIPYKGATPAMADLLGGQIPALFHDVMTMAPLVKEGKVKAIGVTSAKRSEALPNVPTIAEQGVNGYEAITWIGFYGPANLPKGMVERLNRAAVASMNTAEAKANLAESGTSPGTMTADQFGTFVQSELAKWKRVATEANVKVD</sequence>
<feature type="signal peptide" evidence="2">
    <location>
        <begin position="1"/>
        <end position="36"/>
    </location>
</feature>
<evidence type="ECO:0000313" key="4">
    <source>
        <dbReference type="Proteomes" id="UP000721236"/>
    </source>
</evidence>
<reference evidence="3 4" key="1">
    <citation type="submission" date="2021-08" db="EMBL/GenBank/DDBJ databases">
        <authorList>
            <person name="Peeters C."/>
        </authorList>
    </citation>
    <scope>NUCLEOTIDE SEQUENCE [LARGE SCALE GENOMIC DNA]</scope>
    <source>
        <strain evidence="3 4">LMG 21510</strain>
    </source>
</reference>
<dbReference type="CDD" id="cd13578">
    <property type="entry name" value="PBP2_Bug27"/>
    <property type="match status" value="1"/>
</dbReference>
<dbReference type="Gene3D" id="3.40.190.10">
    <property type="entry name" value="Periplasmic binding protein-like II"/>
    <property type="match status" value="1"/>
</dbReference>
<dbReference type="PANTHER" id="PTHR42928:SF5">
    <property type="entry name" value="BLR1237 PROTEIN"/>
    <property type="match status" value="1"/>
</dbReference>
<protein>
    <recommendedName>
        <fullName evidence="5">Tripartite tricarboxylate transporter substrate binding protein</fullName>
    </recommendedName>
</protein>
<proteinExistence type="inferred from homology"/>
<feature type="chain" id="PRO_5045116106" description="Tripartite tricarboxylate transporter substrate binding protein" evidence="2">
    <location>
        <begin position="37"/>
        <end position="336"/>
    </location>
</feature>
<keyword evidence="2" id="KW-0732">Signal</keyword>
<dbReference type="Gene3D" id="3.40.190.150">
    <property type="entry name" value="Bordetella uptake gene, domain 1"/>
    <property type="match status" value="1"/>
</dbReference>
<dbReference type="PANTHER" id="PTHR42928">
    <property type="entry name" value="TRICARBOXYLATE-BINDING PROTEIN"/>
    <property type="match status" value="1"/>
</dbReference>
<comment type="similarity">
    <text evidence="1">Belongs to the UPF0065 (bug) family.</text>
</comment>
<dbReference type="InterPro" id="IPR042100">
    <property type="entry name" value="Bug_dom1"/>
</dbReference>